<feature type="region of interest" description="Disordered" evidence="8">
    <location>
        <begin position="160"/>
        <end position="209"/>
    </location>
</feature>
<evidence type="ECO:0000256" key="9">
    <source>
        <dbReference type="SAM" id="Phobius"/>
    </source>
</evidence>
<comment type="subcellular location">
    <subcellularLocation>
        <location evidence="1">Membrane</location>
        <topology evidence="1">Multi-pass membrane protein</topology>
    </subcellularLocation>
</comment>
<gene>
    <name evidence="11" type="ORF">GCK32_010689</name>
</gene>
<dbReference type="SUPFAM" id="SSF81321">
    <property type="entry name" value="Family A G protein-coupled receptor-like"/>
    <property type="match status" value="1"/>
</dbReference>
<evidence type="ECO:0000256" key="3">
    <source>
        <dbReference type="ARBA" id="ARBA00022989"/>
    </source>
</evidence>
<keyword evidence="4" id="KW-0297">G-protein coupled receptor</keyword>
<comment type="caution">
    <text evidence="11">The sequence shown here is derived from an EMBL/GenBank/DDBJ whole genome shotgun (WGS) entry which is preliminary data.</text>
</comment>
<keyword evidence="6" id="KW-0675">Receptor</keyword>
<keyword evidence="5 9" id="KW-0472">Membrane</keyword>
<dbReference type="Gene3D" id="1.20.1070.10">
    <property type="entry name" value="Rhodopsin 7-helix transmembrane proteins"/>
    <property type="match status" value="1"/>
</dbReference>
<evidence type="ECO:0000259" key="10">
    <source>
        <dbReference type="PROSITE" id="PS50262"/>
    </source>
</evidence>
<evidence type="ECO:0000256" key="7">
    <source>
        <dbReference type="ARBA" id="ARBA00023224"/>
    </source>
</evidence>
<evidence type="ECO:0000256" key="6">
    <source>
        <dbReference type="ARBA" id="ARBA00023170"/>
    </source>
</evidence>
<evidence type="ECO:0000256" key="2">
    <source>
        <dbReference type="ARBA" id="ARBA00022692"/>
    </source>
</evidence>
<feature type="transmembrane region" description="Helical" evidence="9">
    <location>
        <begin position="65"/>
        <end position="88"/>
    </location>
</feature>
<evidence type="ECO:0000256" key="5">
    <source>
        <dbReference type="ARBA" id="ARBA00023136"/>
    </source>
</evidence>
<accession>A0AAN8ISW6</accession>
<dbReference type="PRINTS" id="PR00237">
    <property type="entry name" value="GPCRRHODOPSN"/>
</dbReference>
<proteinExistence type="predicted"/>
<dbReference type="InterPro" id="IPR017452">
    <property type="entry name" value="GPCR_Rhodpsn_7TM"/>
</dbReference>
<dbReference type="EMBL" id="WIXE01001542">
    <property type="protein sequence ID" value="KAK5985589.1"/>
    <property type="molecule type" value="Genomic_DNA"/>
</dbReference>
<dbReference type="Pfam" id="PF00001">
    <property type="entry name" value="7tm_1"/>
    <property type="match status" value="1"/>
</dbReference>
<dbReference type="PROSITE" id="PS50262">
    <property type="entry name" value="G_PROTEIN_RECEP_F1_2"/>
    <property type="match status" value="1"/>
</dbReference>
<organism evidence="11 12">
    <name type="scientific">Trichostrongylus colubriformis</name>
    <name type="common">Black scour worm</name>
    <dbReference type="NCBI Taxonomy" id="6319"/>
    <lineage>
        <taxon>Eukaryota</taxon>
        <taxon>Metazoa</taxon>
        <taxon>Ecdysozoa</taxon>
        <taxon>Nematoda</taxon>
        <taxon>Chromadorea</taxon>
        <taxon>Rhabditida</taxon>
        <taxon>Rhabditina</taxon>
        <taxon>Rhabditomorpha</taxon>
        <taxon>Strongyloidea</taxon>
        <taxon>Trichostrongylidae</taxon>
        <taxon>Trichostrongylus</taxon>
    </lineage>
</organism>
<evidence type="ECO:0000256" key="1">
    <source>
        <dbReference type="ARBA" id="ARBA00004141"/>
    </source>
</evidence>
<evidence type="ECO:0000256" key="4">
    <source>
        <dbReference type="ARBA" id="ARBA00023040"/>
    </source>
</evidence>
<dbReference type="Proteomes" id="UP001331761">
    <property type="component" value="Unassembled WGS sequence"/>
</dbReference>
<protein>
    <recommendedName>
        <fullName evidence="10">G-protein coupled receptors family 1 profile domain-containing protein</fullName>
    </recommendedName>
</protein>
<dbReference type="PANTHER" id="PTHR10489">
    <property type="entry name" value="CELL ADHESION MOLECULE"/>
    <property type="match status" value="1"/>
</dbReference>
<dbReference type="GO" id="GO:0016020">
    <property type="term" value="C:membrane"/>
    <property type="evidence" value="ECO:0007669"/>
    <property type="project" value="UniProtKB-SubCell"/>
</dbReference>
<feature type="transmembrane region" description="Helical" evidence="9">
    <location>
        <begin position="28"/>
        <end position="45"/>
    </location>
</feature>
<reference evidence="11 12" key="1">
    <citation type="submission" date="2019-10" db="EMBL/GenBank/DDBJ databases">
        <title>Assembly and Annotation for the nematode Trichostrongylus colubriformis.</title>
        <authorList>
            <person name="Martin J."/>
        </authorList>
    </citation>
    <scope>NUCLEOTIDE SEQUENCE [LARGE SCALE GENOMIC DNA]</scope>
    <source>
        <strain evidence="11">G859</strain>
        <tissue evidence="11">Whole worm</tissue>
    </source>
</reference>
<keyword evidence="2 9" id="KW-0812">Transmembrane</keyword>
<dbReference type="InterPro" id="IPR000276">
    <property type="entry name" value="GPCR_Rhodpsn"/>
</dbReference>
<dbReference type="CDD" id="cd00637">
    <property type="entry name" value="7tm_classA_rhodopsin-like"/>
    <property type="match status" value="1"/>
</dbReference>
<dbReference type="AlphaFoldDB" id="A0AAN8ISW6"/>
<keyword evidence="3 9" id="KW-1133">Transmembrane helix</keyword>
<evidence type="ECO:0000313" key="11">
    <source>
        <dbReference type="EMBL" id="KAK5985589.1"/>
    </source>
</evidence>
<feature type="domain" description="G-protein coupled receptors family 1 profile" evidence="10">
    <location>
        <begin position="1"/>
        <end position="85"/>
    </location>
</feature>
<dbReference type="PANTHER" id="PTHR10489:SF932">
    <property type="entry name" value="G-PROTEIN COUPLED RECEPTORS FAMILY 1 PROFILE DOMAIN-CONTAINING PROTEIN"/>
    <property type="match status" value="1"/>
</dbReference>
<evidence type="ECO:0000256" key="8">
    <source>
        <dbReference type="SAM" id="MobiDB-lite"/>
    </source>
</evidence>
<dbReference type="InterPro" id="IPR050119">
    <property type="entry name" value="CCR1-9-like"/>
</dbReference>
<name>A0AAN8ISW6_TRICO</name>
<dbReference type="GO" id="GO:0004930">
    <property type="term" value="F:G protein-coupled receptor activity"/>
    <property type="evidence" value="ECO:0007669"/>
    <property type="project" value="UniProtKB-KW"/>
</dbReference>
<keyword evidence="7" id="KW-0807">Transducer</keyword>
<keyword evidence="12" id="KW-1185">Reference proteome</keyword>
<sequence>MRGGRTITYAQGKRDPSTIRVQQVTKRIVAVILFYFLCWTPQWTLNIMTQFNIIHVSWMTPALSAMFFVAHLLVCFNSAANPVLYALINRELRQQHVMAMARKRQSFTHATHDALEISHNLPRGSGAAQSVVSLEFKRNTFWQRMKQRLSGLKTTILRVSTKKSQSRSPSCASALSVEPAKESLSTPSPMSPPAAKIPEIMVTDSDDYL</sequence>
<evidence type="ECO:0000313" key="12">
    <source>
        <dbReference type="Proteomes" id="UP001331761"/>
    </source>
</evidence>